<evidence type="ECO:0000313" key="2">
    <source>
        <dbReference type="EMBL" id="KCZ88838.1"/>
    </source>
</evidence>
<sequence>MNLFLSPNGRIDQPTYWRGVMILFAISALLSIISAYVSPILGMLGIVFVWPWIAIHVKRFHDADMTGWITIAMVVLAIVVSIVLSMILPALFGVNMAEMQAQMVSDMEDISSSNDPRAMMAFTMEHTKKMSQAQLLPNIVTTALVTGIVGFVMSLFKSTPGPNQYGEPMGAGAGTATFE</sequence>
<keyword evidence="1" id="KW-0472">Membrane</keyword>
<dbReference type="Proteomes" id="UP000025171">
    <property type="component" value="Unassembled WGS sequence"/>
</dbReference>
<protein>
    <recommendedName>
        <fullName evidence="4">DUF805 domain-containing protein</fullName>
    </recommendedName>
</protein>
<dbReference type="Pfam" id="PF05656">
    <property type="entry name" value="DUF805"/>
    <property type="match status" value="1"/>
</dbReference>
<dbReference type="PANTHER" id="PTHR34980">
    <property type="entry name" value="INNER MEMBRANE PROTEIN-RELATED-RELATED"/>
    <property type="match status" value="1"/>
</dbReference>
<organism evidence="2 3">
    <name type="scientific">Hyphomonas johnsonii MHS-2</name>
    <dbReference type="NCBI Taxonomy" id="1280950"/>
    <lineage>
        <taxon>Bacteria</taxon>
        <taxon>Pseudomonadati</taxon>
        <taxon>Pseudomonadota</taxon>
        <taxon>Alphaproteobacteria</taxon>
        <taxon>Hyphomonadales</taxon>
        <taxon>Hyphomonadaceae</taxon>
        <taxon>Hyphomonas</taxon>
    </lineage>
</organism>
<name>A0A059FE93_9PROT</name>
<dbReference type="GO" id="GO:0005886">
    <property type="term" value="C:plasma membrane"/>
    <property type="evidence" value="ECO:0007669"/>
    <property type="project" value="TreeGrafter"/>
</dbReference>
<reference evidence="2 3" key="1">
    <citation type="journal article" date="2014" name="Antonie Van Leeuwenhoek">
        <title>Hyphomonas beringensis sp. nov. and Hyphomonas chukchiensis sp. nov., isolated from surface seawater of the Bering Sea and Chukchi Sea.</title>
        <authorList>
            <person name="Li C."/>
            <person name="Lai Q."/>
            <person name="Li G."/>
            <person name="Dong C."/>
            <person name="Wang J."/>
            <person name="Liao Y."/>
            <person name="Shao Z."/>
        </authorList>
    </citation>
    <scope>NUCLEOTIDE SEQUENCE [LARGE SCALE GENOMIC DNA]</scope>
    <source>
        <strain evidence="2 3">MHS-2</strain>
    </source>
</reference>
<dbReference type="PATRIC" id="fig|1280950.3.peg.3014"/>
<evidence type="ECO:0000256" key="1">
    <source>
        <dbReference type="SAM" id="Phobius"/>
    </source>
</evidence>
<feature type="transmembrane region" description="Helical" evidence="1">
    <location>
        <begin position="135"/>
        <end position="156"/>
    </location>
</feature>
<feature type="transmembrane region" description="Helical" evidence="1">
    <location>
        <begin position="65"/>
        <end position="94"/>
    </location>
</feature>
<keyword evidence="3" id="KW-1185">Reference proteome</keyword>
<dbReference type="RefSeq" id="WP_084142069.1">
    <property type="nucleotide sequence ID" value="NZ_ARYK01000009.1"/>
</dbReference>
<dbReference type="eggNOG" id="COG3152">
    <property type="taxonomic scope" value="Bacteria"/>
</dbReference>
<evidence type="ECO:0008006" key="4">
    <source>
        <dbReference type="Google" id="ProtNLM"/>
    </source>
</evidence>
<gene>
    <name evidence="2" type="ORF">HJO_15014</name>
</gene>
<evidence type="ECO:0000313" key="3">
    <source>
        <dbReference type="Proteomes" id="UP000025171"/>
    </source>
</evidence>
<dbReference type="InterPro" id="IPR008523">
    <property type="entry name" value="DUF805"/>
</dbReference>
<keyword evidence="1" id="KW-1133">Transmembrane helix</keyword>
<accession>A0A059FE93</accession>
<dbReference type="AlphaFoldDB" id="A0A059FE93"/>
<dbReference type="STRING" id="1280950.HJO_15014"/>
<feature type="transmembrane region" description="Helical" evidence="1">
    <location>
        <begin position="20"/>
        <end position="53"/>
    </location>
</feature>
<dbReference type="EMBL" id="ARYK01000009">
    <property type="protein sequence ID" value="KCZ88838.1"/>
    <property type="molecule type" value="Genomic_DNA"/>
</dbReference>
<comment type="caution">
    <text evidence="2">The sequence shown here is derived from an EMBL/GenBank/DDBJ whole genome shotgun (WGS) entry which is preliminary data.</text>
</comment>
<dbReference type="OrthoDB" id="9812349at2"/>
<keyword evidence="1" id="KW-0812">Transmembrane</keyword>
<proteinExistence type="predicted"/>